<protein>
    <recommendedName>
        <fullName evidence="1">Rap1a immunity protein domain-containing protein</fullName>
    </recommendedName>
</protein>
<organism evidence="2 3">
    <name type="scientific">Magnetovibrio blakemorei</name>
    <dbReference type="NCBI Taxonomy" id="28181"/>
    <lineage>
        <taxon>Bacteria</taxon>
        <taxon>Pseudomonadati</taxon>
        <taxon>Pseudomonadota</taxon>
        <taxon>Alphaproteobacteria</taxon>
        <taxon>Rhodospirillales</taxon>
        <taxon>Magnetovibrionaceae</taxon>
        <taxon>Magnetovibrio</taxon>
    </lineage>
</organism>
<dbReference type="Pfam" id="PF18602">
    <property type="entry name" value="Rap1a"/>
    <property type="match status" value="1"/>
</dbReference>
<accession>A0A1E5Q4E2</accession>
<dbReference type="EMBL" id="MCGG01000065">
    <property type="protein sequence ID" value="OEJ64740.1"/>
    <property type="molecule type" value="Genomic_DNA"/>
</dbReference>
<comment type="caution">
    <text evidence="2">The sequence shown here is derived from an EMBL/GenBank/DDBJ whole genome shotgun (WGS) entry which is preliminary data.</text>
</comment>
<sequence>MMQLCKDEISYCLAFISGFREGVMLSVGVANNLKSEGDKFGEIVIGCPPVDVENGLLFMVWKKYMESHPEDLRKFPGITLSYALSEVFPCKTP</sequence>
<evidence type="ECO:0000313" key="3">
    <source>
        <dbReference type="Proteomes" id="UP000095347"/>
    </source>
</evidence>
<reference evidence="3" key="1">
    <citation type="submission" date="2016-07" db="EMBL/GenBank/DDBJ databases">
        <authorList>
            <person name="Florea S."/>
            <person name="Webb J.S."/>
            <person name="Jaromczyk J."/>
            <person name="Schardl C.L."/>
        </authorList>
    </citation>
    <scope>NUCLEOTIDE SEQUENCE [LARGE SCALE GENOMIC DNA]</scope>
    <source>
        <strain evidence="3">MV-1</strain>
    </source>
</reference>
<evidence type="ECO:0000259" key="1">
    <source>
        <dbReference type="Pfam" id="PF18602"/>
    </source>
</evidence>
<dbReference type="Proteomes" id="UP000095347">
    <property type="component" value="Unassembled WGS sequence"/>
</dbReference>
<proteinExistence type="predicted"/>
<name>A0A1E5Q4E2_9PROT</name>
<feature type="domain" description="Rap1a immunity protein" evidence="1">
    <location>
        <begin position="7"/>
        <end position="90"/>
    </location>
</feature>
<evidence type="ECO:0000313" key="2">
    <source>
        <dbReference type="EMBL" id="OEJ64740.1"/>
    </source>
</evidence>
<dbReference type="AlphaFoldDB" id="A0A1E5Q4E2"/>
<gene>
    <name evidence="2" type="ORF">BEN30_16100</name>
</gene>
<dbReference type="InterPro" id="IPR041238">
    <property type="entry name" value="Rap1a"/>
</dbReference>
<keyword evidence="3" id="KW-1185">Reference proteome</keyword>